<evidence type="ECO:0000256" key="8">
    <source>
        <dbReference type="ARBA" id="ARBA00023136"/>
    </source>
</evidence>
<gene>
    <name evidence="10" type="ORF">M998_1649</name>
</gene>
<dbReference type="PANTHER" id="PTHR43790">
    <property type="entry name" value="CARBOHYDRATE TRANSPORT ATP-BINDING PROTEIN MG119-RELATED"/>
    <property type="match status" value="1"/>
</dbReference>
<dbReference type="InterPro" id="IPR017871">
    <property type="entry name" value="ABC_transporter-like_CS"/>
</dbReference>
<dbReference type="InterPro" id="IPR003593">
    <property type="entry name" value="AAA+_ATPase"/>
</dbReference>
<reference evidence="10 11" key="1">
    <citation type="submission" date="2016-04" db="EMBL/GenBank/DDBJ databases">
        <title>ATOL: Assembling a taxonomically balanced genome-scale reconstruction of the evolutionary history of the Enterobacteriaceae.</title>
        <authorList>
            <person name="Plunkett G.III."/>
            <person name="Neeno-Eckwall E.C."/>
            <person name="Glasner J.D."/>
            <person name="Perna N.T."/>
        </authorList>
    </citation>
    <scope>NUCLEOTIDE SEQUENCE [LARGE SCALE GENOMIC DNA]</scope>
    <source>
        <strain evidence="10 11">ATCC 35613</strain>
    </source>
</reference>
<evidence type="ECO:0000259" key="9">
    <source>
        <dbReference type="PROSITE" id="PS50893"/>
    </source>
</evidence>
<keyword evidence="4" id="KW-0677">Repeat</keyword>
<protein>
    <submittedName>
        <fullName evidence="10">ATP-binding component of an ABC superfamily sugar transporter</fullName>
        <ecNumber evidence="10">3.6.1.15</ecNumber>
        <ecNumber evidence="10">3.6.1.3</ecNumber>
        <ecNumber evidence="10">3.6.3.17</ecNumber>
    </submittedName>
</protein>
<keyword evidence="11" id="KW-1185">Reference proteome</keyword>
<keyword evidence="1" id="KW-0813">Transport</keyword>
<dbReference type="InterPro" id="IPR050107">
    <property type="entry name" value="ABC_carbohydrate_import_ATPase"/>
</dbReference>
<dbReference type="Pfam" id="PF00005">
    <property type="entry name" value="ABC_tran"/>
    <property type="match status" value="2"/>
</dbReference>
<dbReference type="EC" id="3.6.1.15" evidence="10"/>
<dbReference type="PANTHER" id="PTHR43790:SF1">
    <property type="entry name" value="XYLOSE IMPORT ATP-BINDING PROTEIN XYLG"/>
    <property type="match status" value="1"/>
</dbReference>
<comment type="caution">
    <text evidence="10">The sequence shown here is derived from an EMBL/GenBank/DDBJ whole genome shotgun (WGS) entry which is preliminary data.</text>
</comment>
<dbReference type="OrthoDB" id="9776369at2"/>
<evidence type="ECO:0000256" key="6">
    <source>
        <dbReference type="ARBA" id="ARBA00022840"/>
    </source>
</evidence>
<evidence type="ECO:0000256" key="5">
    <source>
        <dbReference type="ARBA" id="ARBA00022741"/>
    </source>
</evidence>
<dbReference type="PROSITE" id="PS00211">
    <property type="entry name" value="ABC_TRANSPORTER_1"/>
    <property type="match status" value="1"/>
</dbReference>
<accession>A0A1B7JWI3</accession>
<dbReference type="Proteomes" id="UP000078224">
    <property type="component" value="Unassembled WGS sequence"/>
</dbReference>
<keyword evidence="5" id="KW-0547">Nucleotide-binding</keyword>
<evidence type="ECO:0000256" key="1">
    <source>
        <dbReference type="ARBA" id="ARBA00022448"/>
    </source>
</evidence>
<dbReference type="CDD" id="cd03216">
    <property type="entry name" value="ABC_Carb_Monos_I"/>
    <property type="match status" value="1"/>
</dbReference>
<keyword evidence="6 10" id="KW-0067">ATP-binding</keyword>
<dbReference type="AlphaFoldDB" id="A0A1B7JWI3"/>
<evidence type="ECO:0000256" key="3">
    <source>
        <dbReference type="ARBA" id="ARBA00022597"/>
    </source>
</evidence>
<dbReference type="GO" id="GO:0005524">
    <property type="term" value="F:ATP binding"/>
    <property type="evidence" value="ECO:0007669"/>
    <property type="project" value="UniProtKB-KW"/>
</dbReference>
<keyword evidence="2" id="KW-1003">Cell membrane</keyword>
<dbReference type="GO" id="GO:0016887">
    <property type="term" value="F:ATP hydrolysis activity"/>
    <property type="evidence" value="ECO:0007669"/>
    <property type="project" value="InterPro"/>
</dbReference>
<keyword evidence="10" id="KW-0378">Hydrolase</keyword>
<dbReference type="InterPro" id="IPR027417">
    <property type="entry name" value="P-loop_NTPase"/>
</dbReference>
<dbReference type="SMART" id="SM00382">
    <property type="entry name" value="AAA"/>
    <property type="match status" value="2"/>
</dbReference>
<dbReference type="PATRIC" id="fig|1354272.4.peg.1677"/>
<dbReference type="SUPFAM" id="SSF52540">
    <property type="entry name" value="P-loop containing nucleoside triphosphate hydrolases"/>
    <property type="match status" value="2"/>
</dbReference>
<dbReference type="Gene3D" id="3.40.50.300">
    <property type="entry name" value="P-loop containing nucleotide triphosphate hydrolases"/>
    <property type="match status" value="2"/>
</dbReference>
<evidence type="ECO:0000256" key="4">
    <source>
        <dbReference type="ARBA" id="ARBA00022737"/>
    </source>
</evidence>
<name>A0A1B7JWI3_9GAMM</name>
<dbReference type="EC" id="3.6.3.17" evidence="10"/>
<feature type="domain" description="ABC transporter" evidence="9">
    <location>
        <begin position="14"/>
        <end position="251"/>
    </location>
</feature>
<dbReference type="EMBL" id="LXEW01000024">
    <property type="protein sequence ID" value="OAT52235.1"/>
    <property type="molecule type" value="Genomic_DNA"/>
</dbReference>
<dbReference type="CDD" id="cd03215">
    <property type="entry name" value="ABC_Carb_Monos_II"/>
    <property type="match status" value="1"/>
</dbReference>
<keyword evidence="7" id="KW-1278">Translocase</keyword>
<dbReference type="EC" id="3.6.1.3" evidence="10"/>
<keyword evidence="8" id="KW-0472">Membrane</keyword>
<proteinExistence type="predicted"/>
<keyword evidence="3 10" id="KW-0762">Sugar transport</keyword>
<sequence>MTNTSKADKSDPLITLRDLSKSFGGHRALRNIDLTLNKGEVHCLAGTNGCGKSTLIKTISGVYAPDEGSKIEIDGKSYNRLTPDKARELGVQVIYQDLSLFPNLTVAENIAFELNLKGYFGWFRKNQLREKALQILKELSFNINPDTPVQFLPIAQRQQVAICRALVADARLVIMDEPTASLTRTEVNQLLSTVNYLKDKGITVVFVSHRLEEVKEISDRITVIRDGQKIGTWPAEGLTTRKITELMTGLDIVHERKPPNNAEDRRTVLELKNLTRAGQYHDVSLTLKRGEVLGLCGLLGSGRTELALSLFGITRPDSGELYIEDKPIKLKNNTHAIKQGIGYVSEDRLTLGAILPQSIADNMVISILDRLKTPLHLIDEQKCQEIVQEWIADLDIKVTDPNNALSTLSGGNQQKVVLAKWILTRPKVLILDSPTVGVDVGAKDSIYKLIHRLSGVGISILLITDEASEAYYNCDRILHMKQGSIVKEIVTDSMTEQQLEEIING</sequence>
<dbReference type="PROSITE" id="PS50893">
    <property type="entry name" value="ABC_TRANSPORTER_2"/>
    <property type="match status" value="2"/>
</dbReference>
<evidence type="ECO:0000256" key="7">
    <source>
        <dbReference type="ARBA" id="ARBA00022967"/>
    </source>
</evidence>
<organism evidence="10 11">
    <name type="scientific">Providencia heimbachae ATCC 35613</name>
    <dbReference type="NCBI Taxonomy" id="1354272"/>
    <lineage>
        <taxon>Bacteria</taxon>
        <taxon>Pseudomonadati</taxon>
        <taxon>Pseudomonadota</taxon>
        <taxon>Gammaproteobacteria</taxon>
        <taxon>Enterobacterales</taxon>
        <taxon>Morganellaceae</taxon>
        <taxon>Providencia</taxon>
    </lineage>
</organism>
<dbReference type="InterPro" id="IPR003439">
    <property type="entry name" value="ABC_transporter-like_ATP-bd"/>
</dbReference>
<evidence type="ECO:0000256" key="2">
    <source>
        <dbReference type="ARBA" id="ARBA00022475"/>
    </source>
</evidence>
<dbReference type="RefSeq" id="WP_068440246.1">
    <property type="nucleotide sequence ID" value="NZ_LXEW01000024.1"/>
</dbReference>
<evidence type="ECO:0000313" key="11">
    <source>
        <dbReference type="Proteomes" id="UP000078224"/>
    </source>
</evidence>
<feature type="domain" description="ABC transporter" evidence="9">
    <location>
        <begin position="265"/>
        <end position="502"/>
    </location>
</feature>
<evidence type="ECO:0000313" key="10">
    <source>
        <dbReference type="EMBL" id="OAT52235.1"/>
    </source>
</evidence>